<evidence type="ECO:0000313" key="2">
    <source>
        <dbReference type="Proteomes" id="UP000813824"/>
    </source>
</evidence>
<proteinExistence type="predicted"/>
<dbReference type="EMBL" id="JAEVFJ010000002">
    <property type="protein sequence ID" value="KAH8106799.1"/>
    <property type="molecule type" value="Genomic_DNA"/>
</dbReference>
<gene>
    <name evidence="1" type="ORF">BXZ70DRAFT_903629</name>
</gene>
<sequence length="324" mass="36552">MDTTSPQLHRVDVEDKDTARAFSDILQSFLPYSLTVLGLLHNGDLNPANGRRNLQVWTSFPFQPGVPPPALFSAITYSRWQEEVWVQFFCSAEILQNPPTKDEEQHVTSFVHEFVRAVKTENAVVQGVDCAAVLARKPGGNGVNIGSLNNRWVDCLSPTSKPLENVYVKFVYRPDFDGEIPEWRTSEGEWEVTDVRESDLEFMNSRATFPRTREFLVGRLPYSVCIRRKGDDGPPVAWEMIYPDGGAGMLHVEEEFRGAGLARKCVAALSAKMAGMFREGAAGKYPRVRWEMTDVNVGNKAGLRLAGTRRGWKQTWLCHWMVIQ</sequence>
<comment type="caution">
    <text evidence="1">The sequence shown here is derived from an EMBL/GenBank/DDBJ whole genome shotgun (WGS) entry which is preliminary data.</text>
</comment>
<dbReference type="InterPro" id="IPR016181">
    <property type="entry name" value="Acyl_CoA_acyltransferase"/>
</dbReference>
<reference evidence="1" key="1">
    <citation type="journal article" date="2021" name="New Phytol.">
        <title>Evolutionary innovations through gain and loss of genes in the ectomycorrhizal Boletales.</title>
        <authorList>
            <person name="Wu G."/>
            <person name="Miyauchi S."/>
            <person name="Morin E."/>
            <person name="Kuo A."/>
            <person name="Drula E."/>
            <person name="Varga T."/>
            <person name="Kohler A."/>
            <person name="Feng B."/>
            <person name="Cao Y."/>
            <person name="Lipzen A."/>
            <person name="Daum C."/>
            <person name="Hundley H."/>
            <person name="Pangilinan J."/>
            <person name="Johnson J."/>
            <person name="Barry K."/>
            <person name="LaButti K."/>
            <person name="Ng V."/>
            <person name="Ahrendt S."/>
            <person name="Min B."/>
            <person name="Choi I.G."/>
            <person name="Park H."/>
            <person name="Plett J.M."/>
            <person name="Magnuson J."/>
            <person name="Spatafora J.W."/>
            <person name="Nagy L.G."/>
            <person name="Henrissat B."/>
            <person name="Grigoriev I.V."/>
            <person name="Yang Z.L."/>
            <person name="Xu J."/>
            <person name="Martin F.M."/>
        </authorList>
    </citation>
    <scope>NUCLEOTIDE SEQUENCE</scope>
    <source>
        <strain evidence="1">KKN 215</strain>
    </source>
</reference>
<dbReference type="OrthoDB" id="61870at2759"/>
<dbReference type="SUPFAM" id="SSF55729">
    <property type="entry name" value="Acyl-CoA N-acyltransferases (Nat)"/>
    <property type="match status" value="1"/>
</dbReference>
<organism evidence="1 2">
    <name type="scientific">Cristinia sonorae</name>
    <dbReference type="NCBI Taxonomy" id="1940300"/>
    <lineage>
        <taxon>Eukaryota</taxon>
        <taxon>Fungi</taxon>
        <taxon>Dikarya</taxon>
        <taxon>Basidiomycota</taxon>
        <taxon>Agaricomycotina</taxon>
        <taxon>Agaricomycetes</taxon>
        <taxon>Agaricomycetidae</taxon>
        <taxon>Agaricales</taxon>
        <taxon>Pleurotineae</taxon>
        <taxon>Stephanosporaceae</taxon>
        <taxon>Cristinia</taxon>
    </lineage>
</organism>
<name>A0A8K0XU00_9AGAR</name>
<protein>
    <submittedName>
        <fullName evidence="1">Uncharacterized protein</fullName>
    </submittedName>
</protein>
<dbReference type="Gene3D" id="3.40.630.30">
    <property type="match status" value="1"/>
</dbReference>
<accession>A0A8K0XU00</accession>
<dbReference type="AlphaFoldDB" id="A0A8K0XU00"/>
<evidence type="ECO:0000313" key="1">
    <source>
        <dbReference type="EMBL" id="KAH8106799.1"/>
    </source>
</evidence>
<keyword evidence="2" id="KW-1185">Reference proteome</keyword>
<dbReference type="Proteomes" id="UP000813824">
    <property type="component" value="Unassembled WGS sequence"/>
</dbReference>